<dbReference type="GO" id="GO:0015031">
    <property type="term" value="P:protein transport"/>
    <property type="evidence" value="ECO:0007669"/>
    <property type="project" value="TreeGrafter"/>
</dbReference>
<feature type="compositionally biased region" description="Polar residues" evidence="1">
    <location>
        <begin position="977"/>
        <end position="986"/>
    </location>
</feature>
<accession>A0A4P9XJL1</accession>
<dbReference type="SMART" id="SM01017">
    <property type="entry name" value="Arrestin_C"/>
    <property type="match status" value="1"/>
</dbReference>
<dbReference type="PANTHER" id="PTHR11188:SF17">
    <property type="entry name" value="FI21816P1"/>
    <property type="match status" value="1"/>
</dbReference>
<dbReference type="AlphaFoldDB" id="A0A4P9XJL1"/>
<evidence type="ECO:0000313" key="4">
    <source>
        <dbReference type="Proteomes" id="UP000271241"/>
    </source>
</evidence>
<feature type="region of interest" description="Disordered" evidence="1">
    <location>
        <begin position="937"/>
        <end position="986"/>
    </location>
</feature>
<feature type="region of interest" description="Disordered" evidence="1">
    <location>
        <begin position="891"/>
        <end position="913"/>
    </location>
</feature>
<keyword evidence="4" id="KW-1185">Reference proteome</keyword>
<dbReference type="InterPro" id="IPR014752">
    <property type="entry name" value="Arrestin-like_C"/>
</dbReference>
<dbReference type="InterPro" id="IPR014756">
    <property type="entry name" value="Ig_E-set"/>
</dbReference>
<feature type="domain" description="Arrestin C-terminal-like" evidence="2">
    <location>
        <begin position="333"/>
        <end position="475"/>
    </location>
</feature>
<feature type="region of interest" description="Disordered" evidence="1">
    <location>
        <begin position="501"/>
        <end position="577"/>
    </location>
</feature>
<dbReference type="Gene3D" id="2.60.40.640">
    <property type="match status" value="2"/>
</dbReference>
<name>A0A4P9XJL1_9FUNG</name>
<reference evidence="4" key="1">
    <citation type="journal article" date="2018" name="Nat. Microbiol.">
        <title>Leveraging single-cell genomics to expand the fungal tree of life.</title>
        <authorList>
            <person name="Ahrendt S.R."/>
            <person name="Quandt C.A."/>
            <person name="Ciobanu D."/>
            <person name="Clum A."/>
            <person name="Salamov A."/>
            <person name="Andreopoulos B."/>
            <person name="Cheng J.F."/>
            <person name="Woyke T."/>
            <person name="Pelin A."/>
            <person name="Henrissat B."/>
            <person name="Reynolds N.K."/>
            <person name="Benny G.L."/>
            <person name="Smith M.E."/>
            <person name="James T.Y."/>
            <person name="Grigoriev I.V."/>
        </authorList>
    </citation>
    <scope>NUCLEOTIDE SEQUENCE [LARGE SCALE GENOMIC DNA]</scope>
    <source>
        <strain evidence="4">RSA 1356</strain>
    </source>
</reference>
<sequence length="1220" mass="134005">MVQTADSIGFRRPAKVSFDQPLIPTISPNQFRKPYDTSQSQCDTDSTMLVEPYSLHKSQYTTAAACLSIVAEPQPRHRIDMQLPPRQKVNSTQVPSLAIMPSSGVVRRHARVQLSLDLANAEYVAGGLVAGRLRMSCHSRRNVRLGEMWVELQGYEEVETTGSALRLIQPVVLLSGAAAATNRYAITATRACIQTATSGLPKPPVSKAVDPATGPDVQGCWQAHPGCVTIPWQIRAPEGLPSTFTSRTASVCYRVVAGVDVVYRHKKVTLTASQQVLVYESLDPHTVITRLLATPVVQEHAWVQQKGVLTLNGRRNIWSTENGGDKLRRHSIATGDVRLRARVNRSIWQAGSMCCVDVSVKTNDSRRVAAIKLALLQTVCSFRARHTKKGTIARSRTEQVAEYVYRGKAMLSSLSGPLTNGWRTATLGIIIPENLRSIRNAHRLSVMCTVQVTLVLSWSSRVTAELPIVVAHPKSLKMLPAACSEGPATLKQRAILEQEKKGYPGSCLHKSEDQHGRERTPKQERIQHGRTKSNQVASSPNPCASNAAEKEVSNASQRWVHTATPPARPRPPRDDPVLNGIIIRQRASYIQQQDDHEQLEVVSTLNDSATKIGAINTDGEVVQKTGEYSQSTECKDSTVLPSAKNTWHRRFSVDDVGKSLEQILLEARHSRSSTSSPPKWTHCYQASDRDQDQHRQPGYDHDGSGKQGKNGTSPQNKPGRESVTRPESRRDRWTDDEAQYDESGDCDRSAALFSPRCHKQPYAGIKAPVGIYDSIVAESREWDDILGRLWQQSAREETQTPPLLRQRLSTKRATGRKRQRRRALHLANSGDTGVSQLTSTLQPHCWPAPVPKNPTLAAARTDNQQKDSTHDTLPTQSLHPNVSHLVKAEVTEQETDPTVHARTLRHGRAPRRRLSRRVPKKIDVALAVHKLRDDFTGQESRHLASPQALQSTVVSRHCRTAQRTGTTTASPRIEQDSPASTTRGPTGVCTLQDTTESASLAPVAIAQPSSQPHMLSVTLISEPSHLQCSDNLPKISRGGIGGCTHDLQDDDLSPSQQAEGLTRLTRRLVCEMAETDRRAVATLNSGTLVPPHAPFVCNHGGTVVPGRGRATPAERRLTADSAMQASVAVRRPVSLQSAVSLRQPVLWGGQQRLGDGNDDDDDDEHGSRHIRPTPDVMARSNNRAGIDVRQSVDRLLHRCSGNVRALNAETATNVHGINDA</sequence>
<feature type="compositionally biased region" description="Polar residues" evidence="1">
    <location>
        <begin position="707"/>
        <end position="716"/>
    </location>
</feature>
<dbReference type="OrthoDB" id="298939at2759"/>
<gene>
    <name evidence="3" type="ORF">THASP1DRAFT_32787</name>
</gene>
<feature type="compositionally biased region" description="Basic residues" evidence="1">
    <location>
        <begin position="902"/>
        <end position="913"/>
    </location>
</feature>
<dbReference type="Proteomes" id="UP000271241">
    <property type="component" value="Unassembled WGS sequence"/>
</dbReference>
<dbReference type="SUPFAM" id="SSF81296">
    <property type="entry name" value="E set domains"/>
    <property type="match status" value="1"/>
</dbReference>
<feature type="compositionally biased region" description="Basic and acidic residues" evidence="1">
    <location>
        <begin position="509"/>
        <end position="527"/>
    </location>
</feature>
<dbReference type="STRING" id="78915.A0A4P9XJL1"/>
<evidence type="ECO:0000259" key="2">
    <source>
        <dbReference type="SMART" id="SM01017"/>
    </source>
</evidence>
<protein>
    <recommendedName>
        <fullName evidence="2">Arrestin C-terminal-like domain-containing protein</fullName>
    </recommendedName>
</protein>
<dbReference type="InterPro" id="IPR050357">
    <property type="entry name" value="Arrestin_domain-protein"/>
</dbReference>
<organism evidence="3 4">
    <name type="scientific">Thamnocephalis sphaerospora</name>
    <dbReference type="NCBI Taxonomy" id="78915"/>
    <lineage>
        <taxon>Eukaryota</taxon>
        <taxon>Fungi</taxon>
        <taxon>Fungi incertae sedis</taxon>
        <taxon>Zoopagomycota</taxon>
        <taxon>Zoopagomycotina</taxon>
        <taxon>Zoopagomycetes</taxon>
        <taxon>Zoopagales</taxon>
        <taxon>Sigmoideomycetaceae</taxon>
        <taxon>Thamnocephalis</taxon>
    </lineage>
</organism>
<feature type="region of interest" description="Disordered" evidence="1">
    <location>
        <begin position="668"/>
        <end position="748"/>
    </location>
</feature>
<feature type="region of interest" description="Disordered" evidence="1">
    <location>
        <begin position="1149"/>
        <end position="1183"/>
    </location>
</feature>
<feature type="compositionally biased region" description="Basic and acidic residues" evidence="1">
    <location>
        <begin position="718"/>
        <end position="735"/>
    </location>
</feature>
<dbReference type="GO" id="GO:0005737">
    <property type="term" value="C:cytoplasm"/>
    <property type="evidence" value="ECO:0007669"/>
    <property type="project" value="TreeGrafter"/>
</dbReference>
<feature type="compositionally biased region" description="Low complexity" evidence="1">
    <location>
        <begin position="537"/>
        <end position="547"/>
    </location>
</feature>
<evidence type="ECO:0000256" key="1">
    <source>
        <dbReference type="SAM" id="MobiDB-lite"/>
    </source>
</evidence>
<evidence type="ECO:0000313" key="3">
    <source>
        <dbReference type="EMBL" id="RKP05370.1"/>
    </source>
</evidence>
<proteinExistence type="predicted"/>
<dbReference type="EMBL" id="KZ993153">
    <property type="protein sequence ID" value="RKP05370.1"/>
    <property type="molecule type" value="Genomic_DNA"/>
</dbReference>
<dbReference type="PANTHER" id="PTHR11188">
    <property type="entry name" value="ARRESTIN DOMAIN CONTAINING PROTEIN"/>
    <property type="match status" value="1"/>
</dbReference>
<feature type="compositionally biased region" description="Basic and acidic residues" evidence="1">
    <location>
        <begin position="687"/>
        <end position="704"/>
    </location>
</feature>
<dbReference type="InterPro" id="IPR011022">
    <property type="entry name" value="Arrestin_C-like"/>
</dbReference>
<feature type="compositionally biased region" description="Polar residues" evidence="1">
    <location>
        <begin position="961"/>
        <end position="970"/>
    </location>
</feature>